<dbReference type="KEGG" id="mcg:GL4_0265"/>
<comment type="catalytic activity">
    <reaction evidence="7">
        <text>L-aspartate + L-glutamine + ATP + H2O = L-asparagine + L-glutamate + AMP + diphosphate + H(+)</text>
        <dbReference type="Rhea" id="RHEA:12228"/>
        <dbReference type="ChEBI" id="CHEBI:15377"/>
        <dbReference type="ChEBI" id="CHEBI:15378"/>
        <dbReference type="ChEBI" id="CHEBI:29985"/>
        <dbReference type="ChEBI" id="CHEBI:29991"/>
        <dbReference type="ChEBI" id="CHEBI:30616"/>
        <dbReference type="ChEBI" id="CHEBI:33019"/>
        <dbReference type="ChEBI" id="CHEBI:58048"/>
        <dbReference type="ChEBI" id="CHEBI:58359"/>
        <dbReference type="ChEBI" id="CHEBI:456215"/>
        <dbReference type="EC" id="6.3.5.4"/>
    </reaction>
</comment>
<dbReference type="InterPro" id="IPR029055">
    <property type="entry name" value="Ntn_hydrolases_N"/>
</dbReference>
<evidence type="ECO:0000259" key="11">
    <source>
        <dbReference type="PROSITE" id="PS51278"/>
    </source>
</evidence>
<feature type="binding site" evidence="9">
    <location>
        <position position="105"/>
    </location>
    <ligand>
        <name>L-glutamine</name>
        <dbReference type="ChEBI" id="CHEBI:58359"/>
    </ligand>
</feature>
<dbReference type="InterPro" id="IPR017932">
    <property type="entry name" value="GATase_2_dom"/>
</dbReference>
<dbReference type="OrthoDB" id="9763290at2"/>
<keyword evidence="5 9" id="KW-0067">ATP-binding</keyword>
<keyword evidence="8" id="KW-0028">Amino-acid biosynthesis</keyword>
<accession>A0A0A8JYR2</accession>
<dbReference type="Pfam" id="PF00733">
    <property type="entry name" value="Asn_synthase"/>
    <property type="match status" value="1"/>
</dbReference>
<feature type="domain" description="Glutamine amidotransferase type-2" evidence="11">
    <location>
        <begin position="2"/>
        <end position="219"/>
    </location>
</feature>
<dbReference type="HOGENOM" id="CLU_014658_3_1_5"/>
<dbReference type="InterPro" id="IPR051786">
    <property type="entry name" value="ASN_synthetase/amidase"/>
</dbReference>
<feature type="site" description="Important for beta-aspartyl-AMP intermediate formation" evidence="10">
    <location>
        <position position="376"/>
    </location>
</feature>
<dbReference type="AlphaFoldDB" id="A0A0A8JYR2"/>
<dbReference type="NCBIfam" id="TIGR01536">
    <property type="entry name" value="asn_synth_AEB"/>
    <property type="match status" value="1"/>
</dbReference>
<dbReference type="InterPro" id="IPR014729">
    <property type="entry name" value="Rossmann-like_a/b/a_fold"/>
</dbReference>
<dbReference type="CDD" id="cd01991">
    <property type="entry name" value="Asn_synthase_B_C"/>
    <property type="match status" value="1"/>
</dbReference>
<keyword evidence="4 9" id="KW-0547">Nucleotide-binding</keyword>
<evidence type="ECO:0000256" key="8">
    <source>
        <dbReference type="PIRSR" id="PIRSR001589-1"/>
    </source>
</evidence>
<dbReference type="STRING" id="1384459.GL4_0265"/>
<proteinExistence type="inferred from homology"/>
<dbReference type="EMBL" id="AP014648">
    <property type="protein sequence ID" value="BAQ15735.1"/>
    <property type="molecule type" value="Genomic_DNA"/>
</dbReference>
<evidence type="ECO:0000313" key="12">
    <source>
        <dbReference type="EMBL" id="BAQ15735.1"/>
    </source>
</evidence>
<dbReference type="GO" id="GO:0006529">
    <property type="term" value="P:asparagine biosynthetic process"/>
    <property type="evidence" value="ECO:0007669"/>
    <property type="project" value="UniProtKB-KW"/>
</dbReference>
<keyword evidence="6 8" id="KW-0315">Glutamine amidotransferase</keyword>
<evidence type="ECO:0000256" key="7">
    <source>
        <dbReference type="ARBA" id="ARBA00048741"/>
    </source>
</evidence>
<dbReference type="PIRSF" id="PIRSF001589">
    <property type="entry name" value="Asn_synthetase_glu-h"/>
    <property type="match status" value="1"/>
</dbReference>
<dbReference type="InterPro" id="IPR033738">
    <property type="entry name" value="AsnB_N"/>
</dbReference>
<evidence type="ECO:0000256" key="2">
    <source>
        <dbReference type="ARBA" id="ARBA00005752"/>
    </source>
</evidence>
<dbReference type="InterPro" id="IPR001962">
    <property type="entry name" value="Asn_synthase"/>
</dbReference>
<dbReference type="InterPro" id="IPR006426">
    <property type="entry name" value="Asn_synth_AEB"/>
</dbReference>
<evidence type="ECO:0000256" key="3">
    <source>
        <dbReference type="ARBA" id="ARBA00012737"/>
    </source>
</evidence>
<dbReference type="Pfam" id="PF13522">
    <property type="entry name" value="GATase_6"/>
    <property type="match status" value="1"/>
</dbReference>
<dbReference type="PANTHER" id="PTHR43284">
    <property type="entry name" value="ASPARAGINE SYNTHETASE (GLUTAMINE-HYDROLYZING)"/>
    <property type="match status" value="1"/>
</dbReference>
<dbReference type="GO" id="GO:0004066">
    <property type="term" value="F:asparagine synthase (glutamine-hydrolyzing) activity"/>
    <property type="evidence" value="ECO:0007669"/>
    <property type="project" value="UniProtKB-EC"/>
</dbReference>
<evidence type="ECO:0000313" key="13">
    <source>
        <dbReference type="Proteomes" id="UP000031643"/>
    </source>
</evidence>
<dbReference type="SUPFAM" id="SSF52402">
    <property type="entry name" value="Adenine nucleotide alpha hydrolases-like"/>
    <property type="match status" value="1"/>
</dbReference>
<evidence type="ECO:0000256" key="6">
    <source>
        <dbReference type="ARBA" id="ARBA00022962"/>
    </source>
</evidence>
<dbReference type="Proteomes" id="UP000031643">
    <property type="component" value="Chromosome"/>
</dbReference>
<dbReference type="PANTHER" id="PTHR43284:SF1">
    <property type="entry name" value="ASPARAGINE SYNTHETASE"/>
    <property type="match status" value="1"/>
</dbReference>
<dbReference type="Gene3D" id="3.40.50.620">
    <property type="entry name" value="HUPs"/>
    <property type="match status" value="1"/>
</dbReference>
<name>A0A0A8JYR2_9HYPH</name>
<feature type="binding site" evidence="9">
    <location>
        <position position="301"/>
    </location>
    <ligand>
        <name>ATP</name>
        <dbReference type="ChEBI" id="CHEBI:30616"/>
    </ligand>
</feature>
<protein>
    <recommendedName>
        <fullName evidence="3">asparagine synthase (glutamine-hydrolyzing)</fullName>
        <ecNumber evidence="3">6.3.5.4</ecNumber>
    </recommendedName>
</protein>
<keyword evidence="13" id="KW-1185">Reference proteome</keyword>
<sequence length="641" mass="70624">MCGIAGLLDPERRSTGDALEGLAENMVCLLRHRGPDASGVWTEPEAGVALGHARLSIIDLSAAGAQPMASASGRYVLSYNGEVYNAGELRADLEQEGHLFRGHSDTEAIVEGFAAWGVPETVERLIGMFAFAVFDRKERVLTLVRDRLGIKPLYWGRLEGRVAFASELKAFAPLPGFPSEIDRDALAAYLCTGYVPAPASIYRGISKLEPGSMLEVRADGVVRSHRYWSALDVAERGQSLPLKADETEAVGQLEALLTDAVTRRMVADVPLGVFLSGGIDSSTVAALMQANAREPVRSFSIGFHEQSYNEADAAKAVAEHLGTDHTELYVSAAEAQSVVPKLPEIFDEPFADVSQIPTYLVSEMTRKHVTVALSGDGGDELFAGYNRYAQGLRAVQALRHLPGPLPSAVSRLLASASPQTWDALFSAVPSGLRPRQPGDKLHKLAAVLGADADDYYPVLVSPWAEAWSLVQGARRPEPAPFAKEVRSRFKNELAWMQYADMVTYLPDDVLTKVDRASMAVSLEARVPLLDHRVVAFAWQLPDDLKIRRGQGKWLLRQLLYKYVPKSLVERPKMGFGVPIDAWLRGPLKEWAEDLLDPGPMAQAGYLDPEPIRLKWAEHLSGRRNWQHFLWNVLMFEAWRRQ</sequence>
<evidence type="ECO:0000256" key="10">
    <source>
        <dbReference type="PIRSR" id="PIRSR001589-3"/>
    </source>
</evidence>
<keyword evidence="12" id="KW-0436">Ligase</keyword>
<dbReference type="SUPFAM" id="SSF56235">
    <property type="entry name" value="N-terminal nucleophile aminohydrolases (Ntn hydrolases)"/>
    <property type="match status" value="1"/>
</dbReference>
<evidence type="ECO:0000256" key="5">
    <source>
        <dbReference type="ARBA" id="ARBA00022840"/>
    </source>
</evidence>
<comment type="pathway">
    <text evidence="1">Amino-acid biosynthesis; L-asparagine biosynthesis; L-asparagine from L-aspartate (L-Gln route): step 1/1.</text>
</comment>
<dbReference type="GO" id="GO:0005829">
    <property type="term" value="C:cytosol"/>
    <property type="evidence" value="ECO:0007669"/>
    <property type="project" value="TreeGrafter"/>
</dbReference>
<evidence type="ECO:0000256" key="4">
    <source>
        <dbReference type="ARBA" id="ARBA00022741"/>
    </source>
</evidence>
<gene>
    <name evidence="12" type="ORF">GL4_0265</name>
</gene>
<organism evidence="12 13">
    <name type="scientific">Methyloceanibacter caenitepidi</name>
    <dbReference type="NCBI Taxonomy" id="1384459"/>
    <lineage>
        <taxon>Bacteria</taxon>
        <taxon>Pseudomonadati</taxon>
        <taxon>Pseudomonadota</taxon>
        <taxon>Alphaproteobacteria</taxon>
        <taxon>Hyphomicrobiales</taxon>
        <taxon>Hyphomicrobiaceae</taxon>
        <taxon>Methyloceanibacter</taxon>
    </lineage>
</organism>
<dbReference type="Gene3D" id="3.60.20.10">
    <property type="entry name" value="Glutamine Phosphoribosylpyrophosphate, subunit 1, domain 1"/>
    <property type="match status" value="1"/>
</dbReference>
<feature type="active site" description="For GATase activity" evidence="8">
    <location>
        <position position="2"/>
    </location>
</feature>
<feature type="binding site" evidence="9">
    <location>
        <begin position="374"/>
        <end position="375"/>
    </location>
    <ligand>
        <name>ATP</name>
        <dbReference type="ChEBI" id="CHEBI:30616"/>
    </ligand>
</feature>
<evidence type="ECO:0000256" key="1">
    <source>
        <dbReference type="ARBA" id="ARBA00005187"/>
    </source>
</evidence>
<dbReference type="RefSeq" id="WP_045363684.1">
    <property type="nucleotide sequence ID" value="NZ_AP014648.1"/>
</dbReference>
<dbReference type="GO" id="GO:0005524">
    <property type="term" value="F:ATP binding"/>
    <property type="evidence" value="ECO:0007669"/>
    <property type="project" value="UniProtKB-KW"/>
</dbReference>
<dbReference type="PROSITE" id="PS51278">
    <property type="entry name" value="GATASE_TYPE_2"/>
    <property type="match status" value="1"/>
</dbReference>
<evidence type="ECO:0000256" key="9">
    <source>
        <dbReference type="PIRSR" id="PIRSR001589-2"/>
    </source>
</evidence>
<dbReference type="EC" id="6.3.5.4" evidence="3"/>
<comment type="similarity">
    <text evidence="2">Belongs to the asparagine synthetase family.</text>
</comment>
<dbReference type="CDD" id="cd00712">
    <property type="entry name" value="AsnB"/>
    <property type="match status" value="1"/>
</dbReference>
<reference evidence="12 13" key="1">
    <citation type="submission" date="2014-09" db="EMBL/GenBank/DDBJ databases">
        <title>Genome sequencing of Methyloceanibacter caenitepidi Gela4.</title>
        <authorList>
            <person name="Takeuchi M."/>
            <person name="Susumu S."/>
            <person name="Kamagata Y."/>
            <person name="Oshima K."/>
            <person name="Hattori M."/>
            <person name="Iwasaki W."/>
        </authorList>
    </citation>
    <scope>NUCLEOTIDE SEQUENCE [LARGE SCALE GENOMIC DNA]</scope>
    <source>
        <strain evidence="12 13">Gela4</strain>
    </source>
</reference>
<keyword evidence="8" id="KW-0061">Asparagine biosynthesis</keyword>